<comment type="similarity">
    <text evidence="2 8">Belongs to the peptidase M14 family.</text>
</comment>
<dbReference type="GO" id="GO:0006508">
    <property type="term" value="P:proteolysis"/>
    <property type="evidence" value="ECO:0007669"/>
    <property type="project" value="UniProtKB-KW"/>
</dbReference>
<evidence type="ECO:0000259" key="10">
    <source>
        <dbReference type="PROSITE" id="PS52035"/>
    </source>
</evidence>
<dbReference type="PANTHER" id="PTHR11705:SF143">
    <property type="entry name" value="SLL0236 PROTEIN"/>
    <property type="match status" value="1"/>
</dbReference>
<dbReference type="GO" id="GO:0008270">
    <property type="term" value="F:zinc ion binding"/>
    <property type="evidence" value="ECO:0007669"/>
    <property type="project" value="InterPro"/>
</dbReference>
<dbReference type="SUPFAM" id="SSF54106">
    <property type="entry name" value="LysM domain"/>
    <property type="match status" value="1"/>
</dbReference>
<evidence type="ECO:0000256" key="1">
    <source>
        <dbReference type="ARBA" id="ARBA00001947"/>
    </source>
</evidence>
<comment type="cofactor">
    <cofactor evidence="1">
        <name>Zn(2+)</name>
        <dbReference type="ChEBI" id="CHEBI:29105"/>
    </cofactor>
</comment>
<dbReference type="PROSITE" id="PS52035">
    <property type="entry name" value="PEPTIDASE_M14"/>
    <property type="match status" value="1"/>
</dbReference>
<dbReference type="Gene3D" id="3.10.350.10">
    <property type="entry name" value="LysM domain"/>
    <property type="match status" value="2"/>
</dbReference>
<dbReference type="GO" id="GO:0005615">
    <property type="term" value="C:extracellular space"/>
    <property type="evidence" value="ECO:0007669"/>
    <property type="project" value="TreeGrafter"/>
</dbReference>
<keyword evidence="3" id="KW-0645">Protease</keyword>
<dbReference type="Gene3D" id="3.40.630.10">
    <property type="entry name" value="Zn peptidases"/>
    <property type="match status" value="1"/>
</dbReference>
<gene>
    <name evidence="11" type="ORF">BHE18_08140</name>
</gene>
<dbReference type="SMART" id="SM00631">
    <property type="entry name" value="Zn_pept"/>
    <property type="match status" value="1"/>
</dbReference>
<keyword evidence="7" id="KW-0482">Metalloprotease</keyword>
<dbReference type="Pfam" id="PF01476">
    <property type="entry name" value="LysM"/>
    <property type="match status" value="2"/>
</dbReference>
<feature type="domain" description="LysM" evidence="9">
    <location>
        <begin position="1"/>
        <end position="45"/>
    </location>
</feature>
<dbReference type="InterPro" id="IPR018392">
    <property type="entry name" value="LysM"/>
</dbReference>
<dbReference type="GO" id="GO:0004181">
    <property type="term" value="F:metallocarboxypeptidase activity"/>
    <property type="evidence" value="ECO:0007669"/>
    <property type="project" value="InterPro"/>
</dbReference>
<evidence type="ECO:0000256" key="8">
    <source>
        <dbReference type="PROSITE-ProRule" id="PRU01379"/>
    </source>
</evidence>
<dbReference type="RefSeq" id="WP_071618414.1">
    <property type="nucleotide sequence ID" value="NZ_MINN01000085.1"/>
</dbReference>
<keyword evidence="6" id="KW-0862">Zinc</keyword>
<feature type="active site" description="Proton donor/acceptor" evidence="8">
    <location>
        <position position="365"/>
    </location>
</feature>
<dbReference type="PANTHER" id="PTHR11705">
    <property type="entry name" value="PROTEASE FAMILY M14 CARBOXYPEPTIDASE A,B"/>
    <property type="match status" value="1"/>
</dbReference>
<feature type="domain" description="Peptidase M14" evidence="10">
    <location>
        <begin position="106"/>
        <end position="393"/>
    </location>
</feature>
<dbReference type="SUPFAM" id="SSF53187">
    <property type="entry name" value="Zn-dependent exopeptidases"/>
    <property type="match status" value="1"/>
</dbReference>
<protein>
    <submittedName>
        <fullName evidence="11">Peptidase M14</fullName>
    </submittedName>
</protein>
<dbReference type="CDD" id="cd00118">
    <property type="entry name" value="LysM"/>
    <property type="match status" value="2"/>
</dbReference>
<evidence type="ECO:0000256" key="3">
    <source>
        <dbReference type="ARBA" id="ARBA00022670"/>
    </source>
</evidence>
<dbReference type="InterPro" id="IPR057246">
    <property type="entry name" value="CARBOXYPEPT_ZN_1"/>
</dbReference>
<dbReference type="CDD" id="cd06229">
    <property type="entry name" value="M14_Endopeptidase_I"/>
    <property type="match status" value="1"/>
</dbReference>
<dbReference type="AlphaFoldDB" id="A0A1J6WS06"/>
<evidence type="ECO:0000313" key="11">
    <source>
        <dbReference type="EMBL" id="OIU71011.1"/>
    </source>
</evidence>
<dbReference type="PROSITE" id="PS51782">
    <property type="entry name" value="LYSM"/>
    <property type="match status" value="2"/>
</dbReference>
<accession>A0A1J6WS06</accession>
<evidence type="ECO:0000256" key="7">
    <source>
        <dbReference type="ARBA" id="ARBA00023049"/>
    </source>
</evidence>
<evidence type="ECO:0000313" key="12">
    <source>
        <dbReference type="Proteomes" id="UP000182062"/>
    </source>
</evidence>
<feature type="domain" description="LysM" evidence="9">
    <location>
        <begin position="51"/>
        <end position="95"/>
    </location>
</feature>
<proteinExistence type="inferred from homology"/>
<dbReference type="OrthoDB" id="9802862at2"/>
<keyword evidence="5" id="KW-0378">Hydrolase</keyword>
<comment type="caution">
    <text evidence="11">The sequence shown here is derived from an EMBL/GenBank/DDBJ whole genome shotgun (WGS) entry which is preliminary data.</text>
</comment>
<sequence length="397" mass="44824">MKINVRSGDTFWYYSQLYYIPAGLIIDSNPSLDPNGLIIGSEVEIPGFIKESYTVKQGDTFWKLAEQRNIHVDGLLLLNGNMNPGALKIGSTIFLPSRVTAPVVNGRQGYSSDILQRDLTRLKEIYPFIKLSSIGESVLGKSLYEIKIGDGSKKVHMNASFHANEWITTSILMTFLNDFLLSLTNMNPIRGIQAMPVYRGVTLSLVPMVNPDGVDLVLKGPPAPMKDQLLKLNKGSTDFTGWKANIRGIDLNKQFPARWEFEKERIEVKSPGPRDFPGDKPLSEPETIAMAGLAQEEVFDRMLAIHTQGKEFYWGYEGLEPSEAERLAGDFERVSGYRSVRYIDSYAGYKDWYIKEFKKTAFTLELGKGINPLPLSQFDEIYRDSLGIFLAAVYRWY</sequence>
<dbReference type="Pfam" id="PF00246">
    <property type="entry name" value="Peptidase_M14"/>
    <property type="match status" value="1"/>
</dbReference>
<dbReference type="InterPro" id="IPR034274">
    <property type="entry name" value="ENP1_M14_CPD"/>
</dbReference>
<keyword evidence="4" id="KW-0479">Metal-binding</keyword>
<keyword evidence="12" id="KW-1185">Reference proteome</keyword>
<dbReference type="InterPro" id="IPR036779">
    <property type="entry name" value="LysM_dom_sf"/>
</dbReference>
<dbReference type="PRINTS" id="PR00765">
    <property type="entry name" value="CRBOXYPTASEA"/>
</dbReference>
<dbReference type="EMBL" id="MINN01000085">
    <property type="protein sequence ID" value="OIU71011.1"/>
    <property type="molecule type" value="Genomic_DNA"/>
</dbReference>
<evidence type="ECO:0000259" key="9">
    <source>
        <dbReference type="PROSITE" id="PS51782"/>
    </source>
</evidence>
<organism evidence="11 12">
    <name type="scientific">Rossellomorea aquimaris</name>
    <dbReference type="NCBI Taxonomy" id="189382"/>
    <lineage>
        <taxon>Bacteria</taxon>
        <taxon>Bacillati</taxon>
        <taxon>Bacillota</taxon>
        <taxon>Bacilli</taxon>
        <taxon>Bacillales</taxon>
        <taxon>Bacillaceae</taxon>
        <taxon>Rossellomorea</taxon>
    </lineage>
</organism>
<evidence type="ECO:0000256" key="4">
    <source>
        <dbReference type="ARBA" id="ARBA00022723"/>
    </source>
</evidence>
<dbReference type="Proteomes" id="UP000182062">
    <property type="component" value="Unassembled WGS sequence"/>
</dbReference>
<evidence type="ECO:0000256" key="5">
    <source>
        <dbReference type="ARBA" id="ARBA00022801"/>
    </source>
</evidence>
<dbReference type="PROSITE" id="PS00132">
    <property type="entry name" value="CARBOXYPEPT_ZN_1"/>
    <property type="match status" value="1"/>
</dbReference>
<evidence type="ECO:0000256" key="6">
    <source>
        <dbReference type="ARBA" id="ARBA00022833"/>
    </source>
</evidence>
<evidence type="ECO:0000256" key="2">
    <source>
        <dbReference type="ARBA" id="ARBA00005988"/>
    </source>
</evidence>
<name>A0A1J6WS06_9BACI</name>
<dbReference type="SMART" id="SM00257">
    <property type="entry name" value="LysM"/>
    <property type="match status" value="2"/>
</dbReference>
<dbReference type="InterPro" id="IPR000834">
    <property type="entry name" value="Peptidase_M14"/>
</dbReference>
<reference evidence="11 12" key="1">
    <citation type="submission" date="2016-09" db="EMBL/GenBank/DDBJ databases">
        <title>Bacillus aquimaris SAMM genome sequence reveals colonization and biosurfactant production capacities.</title>
        <authorList>
            <person name="Waghmode S.R."/>
            <person name="Suryavanshi M.V."/>
        </authorList>
    </citation>
    <scope>NUCLEOTIDE SEQUENCE [LARGE SCALE GENOMIC DNA]</scope>
    <source>
        <strain evidence="11 12">SAMM</strain>
    </source>
</reference>